<comment type="caution">
    <text evidence="8">The sequence shown here is derived from an EMBL/GenBank/DDBJ whole genome shotgun (WGS) entry which is preliminary data.</text>
</comment>
<evidence type="ECO:0000256" key="2">
    <source>
        <dbReference type="ARBA" id="ARBA00004240"/>
    </source>
</evidence>
<feature type="compositionally biased region" description="Polar residues" evidence="7">
    <location>
        <begin position="87"/>
        <end position="96"/>
    </location>
</feature>
<dbReference type="PANTHER" id="PTHR48182:SF2">
    <property type="entry name" value="PROTEIN SERAC1"/>
    <property type="match status" value="1"/>
</dbReference>
<reference evidence="8 9" key="1">
    <citation type="submission" date="2024-09" db="EMBL/GenBank/DDBJ databases">
        <title>Chromosome-scale assembly of Riccia sorocarpa.</title>
        <authorList>
            <person name="Paukszto L."/>
        </authorList>
    </citation>
    <scope>NUCLEOTIDE SEQUENCE [LARGE SCALE GENOMIC DNA]</scope>
    <source>
        <strain evidence="8">LP-2024</strain>
        <tissue evidence="8">Aerial parts of the thallus</tissue>
    </source>
</reference>
<feature type="compositionally biased region" description="Basic and acidic residues" evidence="7">
    <location>
        <begin position="1"/>
        <end position="10"/>
    </location>
</feature>
<feature type="region of interest" description="Disordered" evidence="7">
    <location>
        <begin position="1"/>
        <end position="138"/>
    </location>
</feature>
<keyword evidence="6" id="KW-0472">Membrane</keyword>
<dbReference type="GO" id="GO:0005739">
    <property type="term" value="C:mitochondrion"/>
    <property type="evidence" value="ECO:0007669"/>
    <property type="project" value="UniProtKB-SubCell"/>
</dbReference>
<protein>
    <submittedName>
        <fullName evidence="8">Uncharacterized protein</fullName>
    </submittedName>
</protein>
<evidence type="ECO:0000313" key="9">
    <source>
        <dbReference type="Proteomes" id="UP001633002"/>
    </source>
</evidence>
<keyword evidence="4" id="KW-0256">Endoplasmic reticulum</keyword>
<feature type="compositionally biased region" description="Polar residues" evidence="7">
    <location>
        <begin position="51"/>
        <end position="75"/>
    </location>
</feature>
<dbReference type="GO" id="GO:0005783">
    <property type="term" value="C:endoplasmic reticulum"/>
    <property type="evidence" value="ECO:0007669"/>
    <property type="project" value="UniProtKB-SubCell"/>
</dbReference>
<dbReference type="PANTHER" id="PTHR48182">
    <property type="entry name" value="PROTEIN SERAC1"/>
    <property type="match status" value="1"/>
</dbReference>
<keyword evidence="5" id="KW-0496">Mitochondrion</keyword>
<accession>A0ABD3HBF2</accession>
<gene>
    <name evidence="8" type="ORF">R1sor_015139</name>
</gene>
<keyword evidence="9" id="KW-1185">Reference proteome</keyword>
<comment type="subcellular location">
    <subcellularLocation>
        <location evidence="2">Endoplasmic reticulum</location>
    </subcellularLocation>
    <subcellularLocation>
        <location evidence="3">Membrane</location>
    </subcellularLocation>
    <subcellularLocation>
        <location evidence="1">Mitochondrion</location>
    </subcellularLocation>
</comment>
<feature type="compositionally biased region" description="Basic and acidic residues" evidence="7">
    <location>
        <begin position="125"/>
        <end position="138"/>
    </location>
</feature>
<evidence type="ECO:0000256" key="5">
    <source>
        <dbReference type="ARBA" id="ARBA00023128"/>
    </source>
</evidence>
<dbReference type="Proteomes" id="UP001633002">
    <property type="component" value="Unassembled WGS sequence"/>
</dbReference>
<dbReference type="InterPro" id="IPR052374">
    <property type="entry name" value="SERAC1"/>
</dbReference>
<evidence type="ECO:0000256" key="1">
    <source>
        <dbReference type="ARBA" id="ARBA00004173"/>
    </source>
</evidence>
<dbReference type="EMBL" id="JBJQOH010000004">
    <property type="protein sequence ID" value="KAL3688830.1"/>
    <property type="molecule type" value="Genomic_DNA"/>
</dbReference>
<evidence type="ECO:0000256" key="6">
    <source>
        <dbReference type="ARBA" id="ARBA00023136"/>
    </source>
</evidence>
<evidence type="ECO:0000313" key="8">
    <source>
        <dbReference type="EMBL" id="KAL3688830.1"/>
    </source>
</evidence>
<dbReference type="Gene3D" id="3.40.50.1820">
    <property type="entry name" value="alpha/beta hydrolase"/>
    <property type="match status" value="1"/>
</dbReference>
<dbReference type="GO" id="GO:0016020">
    <property type="term" value="C:membrane"/>
    <property type="evidence" value="ECO:0007669"/>
    <property type="project" value="UniProtKB-SubCell"/>
</dbReference>
<dbReference type="SUPFAM" id="SSF53474">
    <property type="entry name" value="alpha/beta-Hydrolases"/>
    <property type="match status" value="1"/>
</dbReference>
<feature type="compositionally biased region" description="Low complexity" evidence="7">
    <location>
        <begin position="105"/>
        <end position="124"/>
    </location>
</feature>
<evidence type="ECO:0000256" key="4">
    <source>
        <dbReference type="ARBA" id="ARBA00022824"/>
    </source>
</evidence>
<evidence type="ECO:0000256" key="3">
    <source>
        <dbReference type="ARBA" id="ARBA00004370"/>
    </source>
</evidence>
<name>A0ABD3HBF2_9MARC</name>
<evidence type="ECO:0000256" key="7">
    <source>
        <dbReference type="SAM" id="MobiDB-lite"/>
    </source>
</evidence>
<proteinExistence type="predicted"/>
<dbReference type="AlphaFoldDB" id="A0ABD3HBF2"/>
<feature type="compositionally biased region" description="Basic and acidic residues" evidence="7">
    <location>
        <begin position="41"/>
        <end position="50"/>
    </location>
</feature>
<dbReference type="InterPro" id="IPR029058">
    <property type="entry name" value="AB_hydrolase_fold"/>
</dbReference>
<organism evidence="8 9">
    <name type="scientific">Riccia sorocarpa</name>
    <dbReference type="NCBI Taxonomy" id="122646"/>
    <lineage>
        <taxon>Eukaryota</taxon>
        <taxon>Viridiplantae</taxon>
        <taxon>Streptophyta</taxon>
        <taxon>Embryophyta</taxon>
        <taxon>Marchantiophyta</taxon>
        <taxon>Marchantiopsida</taxon>
        <taxon>Marchantiidae</taxon>
        <taxon>Marchantiales</taxon>
        <taxon>Ricciaceae</taxon>
        <taxon>Riccia</taxon>
    </lineage>
</organism>
<sequence>MAEGRKERGRLYGIFHPHHTTGPVDRPSTSSSPATTEVVPGEEHIERKDTASTSSSEEPMSNLAQNHQQPSSNAGFESRLGGINLQDDGSTASGSAVNEDPPEATQKPVTSSKSPSSQNSANPSPDHESWTKKVHDTQSCFEEAKHPSEVFGNLEGLKEVMEELKKLKERYDQDEVENSKKPTTGKYTQLITSTRFQQSVALCGGVLAKLGDGFQKASETLGKFFNSQGKTVQLVSNAFRDMSQVHWAGLVLSGIAFVLDNWKVQAGIKEQFKKTINIMFLLGEYVIRVIEMTLNPLVTMSDRSTRMTASSVQLAVEAIFTCIHESISEMKKDGNRFTRFIFATITNELLESHEKRIASMFPFLDSTVALDSHDLLVKLYGMVELMSSSPVSPEGGGALREVKTTGGADRRESELKSGVKRINDNLYEFVLQVDSNLIQRKEPKSADLVLIFFHDLQLDDSLEKEEIHWRTWTFSDQPQTCWPAKMFLEDEDLVDEGIVVRSFAAKYDANIRKTEKVGRSDLYAVANNYTQLVINKVMKKLDKTKPIPPIVLVAHGYGGIVIQEMIKHTYNAARNKSDEHQIQFLKSLRGVFFYSTPHGGLKQDVFDVIVSVGSSTTASNSSVGALVERLQQHDKHLSRSVETFIKNLSAIPEHQVVGSGVEIKTKSVVENRNTRLADWMGTMIEEAAAGVGDVPCYIDADHFSITKPSSGDFGDNKYVFLRDFIVTIVEGERKRTFRGDTGPTSC</sequence>